<dbReference type="InterPro" id="IPR015590">
    <property type="entry name" value="Aldehyde_DH_dom"/>
</dbReference>
<dbReference type="PROSITE" id="PS00070">
    <property type="entry name" value="ALDEHYDE_DEHYDR_CYS"/>
    <property type="match status" value="1"/>
</dbReference>
<dbReference type="PIRSF" id="PIRSF036492">
    <property type="entry name" value="ALDH"/>
    <property type="match status" value="1"/>
</dbReference>
<keyword evidence="2 4" id="KW-0560">Oxidoreductase</keyword>
<feature type="domain" description="Aldehyde dehydrogenase" evidence="8">
    <location>
        <begin position="13"/>
        <end position="427"/>
    </location>
</feature>
<dbReference type="AlphaFoldDB" id="A0A0B8T382"/>
<evidence type="ECO:0000313" key="9">
    <source>
        <dbReference type="EMBL" id="KGE13453.1"/>
    </source>
</evidence>
<dbReference type="Pfam" id="PF00171">
    <property type="entry name" value="Aldedh"/>
    <property type="match status" value="1"/>
</dbReference>
<dbReference type="PANTHER" id="PTHR43570">
    <property type="entry name" value="ALDEHYDE DEHYDROGENASE"/>
    <property type="match status" value="1"/>
</dbReference>
<proteinExistence type="inferred from homology"/>
<dbReference type="FunFam" id="3.40.309.10:FF:000003">
    <property type="entry name" value="Aldehyde dehydrogenase"/>
    <property type="match status" value="1"/>
</dbReference>
<feature type="active site" evidence="5">
    <location>
        <position position="245"/>
    </location>
</feature>
<evidence type="ECO:0000256" key="1">
    <source>
        <dbReference type="ARBA" id="ARBA00009986"/>
    </source>
</evidence>
<dbReference type="EMBL" id="JJMU01000052">
    <property type="protein sequence ID" value="KGE13453.1"/>
    <property type="molecule type" value="Genomic_DNA"/>
</dbReference>
<evidence type="ECO:0000256" key="5">
    <source>
        <dbReference type="PIRSR" id="PIRSR036492-1"/>
    </source>
</evidence>
<dbReference type="InterPro" id="IPR016162">
    <property type="entry name" value="Ald_DH_N"/>
</dbReference>
<dbReference type="InterPro" id="IPR016161">
    <property type="entry name" value="Ald_DH/histidinol_DH"/>
</dbReference>
<evidence type="ECO:0000256" key="7">
    <source>
        <dbReference type="RuleBase" id="RU003345"/>
    </source>
</evidence>
<dbReference type="GO" id="GO:0004029">
    <property type="term" value="F:aldehyde dehydrogenase (NAD+) activity"/>
    <property type="evidence" value="ECO:0007669"/>
    <property type="project" value="TreeGrafter"/>
</dbReference>
<dbReference type="InterPro" id="IPR016163">
    <property type="entry name" value="Ald_DH_C"/>
</dbReference>
<dbReference type="InterPro" id="IPR016160">
    <property type="entry name" value="Ald_DH_CS_CYS"/>
</dbReference>
<gene>
    <name evidence="9" type="ORF">DI53_2782</name>
</gene>
<evidence type="ECO:0000256" key="2">
    <source>
        <dbReference type="ARBA" id="ARBA00023002"/>
    </source>
</evidence>
<dbReference type="InterPro" id="IPR029510">
    <property type="entry name" value="Ald_DH_CS_GLU"/>
</dbReference>
<dbReference type="RefSeq" id="WP_206538037.1">
    <property type="nucleotide sequence ID" value="NZ_JJMU01000052.1"/>
</dbReference>
<feature type="active site" evidence="5 6">
    <location>
        <position position="211"/>
    </location>
</feature>
<dbReference type="Gene3D" id="3.40.309.10">
    <property type="entry name" value="Aldehyde Dehydrogenase, Chain A, domain 2"/>
    <property type="match status" value="1"/>
</dbReference>
<sequence>MIMDIASIFKLQKDFFNSHQTKDIDFRKDMLVKLKHILKTNEDQLYDAIYKDFRKGKFETFLTELNLVYNEIDFFLKNLKKLSKPKKVKTALNLQPGKSYIHYDPLGVTLVIGAWNYPYQLTLSPVVSAIAAGNTCMIKPSELPENTMHLLADLINTNFSSNYLHVVRGGVPETGELLKLRFDKIFFTGSPKVGKIVYEAAAKNLVPVTLELGGKSPAIVTETADLDVAVKRLVWGKFLNGGQTCIAPDYLLVAESVKPKFLQLITEKLQEIDYSDGAEHYTSIINKRNFDRILGLVDQSKVIYGGNFNAESLYIEPVIMDHVGWEDPVMQEEIFGPVLPVITYSNYDDVLNKIIEGEKPLAAYLFSNNEEEKDKLLKLVSFGGGCINDTLMHITNDYLPFGGVGNSGIGNYHGEFGFLTFSHQKSVIEKTTWGEPDWKYPPYTDKKMHWLKKVL</sequence>
<dbReference type="Gene3D" id="3.40.605.10">
    <property type="entry name" value="Aldehyde Dehydrogenase, Chain A, domain 1"/>
    <property type="match status" value="1"/>
</dbReference>
<dbReference type="GO" id="GO:0006081">
    <property type="term" value="P:aldehyde metabolic process"/>
    <property type="evidence" value="ECO:0007669"/>
    <property type="project" value="InterPro"/>
</dbReference>
<dbReference type="SUPFAM" id="SSF53720">
    <property type="entry name" value="ALDH-like"/>
    <property type="match status" value="1"/>
</dbReference>
<protein>
    <recommendedName>
        <fullName evidence="4">Aldehyde dehydrogenase</fullName>
    </recommendedName>
</protein>
<evidence type="ECO:0000256" key="4">
    <source>
        <dbReference type="PIRNR" id="PIRNR036492"/>
    </source>
</evidence>
<evidence type="ECO:0000256" key="6">
    <source>
        <dbReference type="PROSITE-ProRule" id="PRU10007"/>
    </source>
</evidence>
<keyword evidence="10" id="KW-1185">Reference proteome</keyword>
<keyword evidence="3" id="KW-0520">NAD</keyword>
<dbReference type="PROSITE" id="PS00687">
    <property type="entry name" value="ALDEHYDE_DEHYDR_GLU"/>
    <property type="match status" value="1"/>
</dbReference>
<dbReference type="eggNOG" id="COG1012">
    <property type="taxonomic scope" value="Bacteria"/>
</dbReference>
<evidence type="ECO:0000256" key="3">
    <source>
        <dbReference type="ARBA" id="ARBA00023027"/>
    </source>
</evidence>
<dbReference type="PANTHER" id="PTHR43570:SF16">
    <property type="entry name" value="ALDEHYDE DEHYDROGENASE TYPE III, ISOFORM Q"/>
    <property type="match status" value="1"/>
</dbReference>
<evidence type="ECO:0000259" key="8">
    <source>
        <dbReference type="Pfam" id="PF00171"/>
    </source>
</evidence>
<comment type="similarity">
    <text evidence="1 4 7">Belongs to the aldehyde dehydrogenase family.</text>
</comment>
<dbReference type="Proteomes" id="UP000031802">
    <property type="component" value="Unassembled WGS sequence"/>
</dbReference>
<organism evidence="9 10">
    <name type="scientific">Sphingobacterium deserti</name>
    <dbReference type="NCBI Taxonomy" id="1229276"/>
    <lineage>
        <taxon>Bacteria</taxon>
        <taxon>Pseudomonadati</taxon>
        <taxon>Bacteroidota</taxon>
        <taxon>Sphingobacteriia</taxon>
        <taxon>Sphingobacteriales</taxon>
        <taxon>Sphingobacteriaceae</taxon>
        <taxon>Sphingobacterium</taxon>
    </lineage>
</organism>
<comment type="caution">
    <text evidence="9">The sequence shown here is derived from an EMBL/GenBank/DDBJ whole genome shotgun (WGS) entry which is preliminary data.</text>
</comment>
<dbReference type="GO" id="GO:0005737">
    <property type="term" value="C:cytoplasm"/>
    <property type="evidence" value="ECO:0007669"/>
    <property type="project" value="TreeGrafter"/>
</dbReference>
<dbReference type="STRING" id="1229276.DI53_2782"/>
<dbReference type="InterPro" id="IPR012394">
    <property type="entry name" value="Aldehyde_DH_NAD(P)"/>
</dbReference>
<dbReference type="FunFam" id="3.40.605.10:FF:000004">
    <property type="entry name" value="Aldehyde dehydrogenase"/>
    <property type="match status" value="1"/>
</dbReference>
<dbReference type="PATRIC" id="fig|1229276.3.peg.2873"/>
<accession>A0A0B8T382</accession>
<name>A0A0B8T382_9SPHI</name>
<reference evidence="9 10" key="2">
    <citation type="journal article" date="2015" name="PLoS ONE">
        <title>Whole-Genome Optical Mapping and Finished Genome Sequence of Sphingobacterium deserti sp. nov., a New Species Isolated from the Western Desert of China.</title>
        <authorList>
            <person name="Teng C."/>
            <person name="Zhou Z."/>
            <person name="Molnar I."/>
            <person name="Li X."/>
            <person name="Tang R."/>
            <person name="Chen M."/>
            <person name="Wang L."/>
            <person name="Su S."/>
            <person name="Zhang W."/>
            <person name="Lin M."/>
        </authorList>
    </citation>
    <scope>NUCLEOTIDE SEQUENCE [LARGE SCALE GENOMIC DNA]</scope>
    <source>
        <strain evidence="10">ACCC05744</strain>
    </source>
</reference>
<evidence type="ECO:0000313" key="10">
    <source>
        <dbReference type="Proteomes" id="UP000031802"/>
    </source>
</evidence>
<reference evidence="10" key="1">
    <citation type="submission" date="2014-04" db="EMBL/GenBank/DDBJ databases">
        <title>Whole-Genome optical mapping and complete genome sequence of Sphingobacterium deserti sp. nov., a new spaces isolated from desert in the west of China.</title>
        <authorList>
            <person name="Teng C."/>
            <person name="Zhou Z."/>
            <person name="Li X."/>
            <person name="Chen M."/>
            <person name="Lin M."/>
            <person name="Wang L."/>
            <person name="Su S."/>
            <person name="Zhang C."/>
            <person name="Zhang W."/>
        </authorList>
    </citation>
    <scope>NUCLEOTIDE SEQUENCE [LARGE SCALE GENOMIC DNA]</scope>
    <source>
        <strain evidence="10">ACCC05744</strain>
    </source>
</reference>